<protein>
    <submittedName>
        <fullName evidence="1">Uncharacterized protein</fullName>
    </submittedName>
</protein>
<keyword evidence="2" id="KW-1185">Reference proteome</keyword>
<sequence>MGGGDELSSEIYVYQGDKEQKFLVSEKLQKNEAVMDVLYKKYYDTIDSNQSFDYEELIYEEYVEISKKRRQFLEVISSIHHLKEFLIVGRG</sequence>
<comment type="caution">
    <text evidence="1">The sequence shown here is derived from an EMBL/GenBank/DDBJ whole genome shotgun (WGS) entry which is preliminary data.</text>
</comment>
<accession>A0ABV6KSM4</accession>
<organism evidence="1 2">
    <name type="scientific">Robertmurraya beringensis</name>
    <dbReference type="NCBI Taxonomy" id="641660"/>
    <lineage>
        <taxon>Bacteria</taxon>
        <taxon>Bacillati</taxon>
        <taxon>Bacillota</taxon>
        <taxon>Bacilli</taxon>
        <taxon>Bacillales</taxon>
        <taxon>Bacillaceae</taxon>
        <taxon>Robertmurraya</taxon>
    </lineage>
</organism>
<dbReference type="Proteomes" id="UP001589738">
    <property type="component" value="Unassembled WGS sequence"/>
</dbReference>
<name>A0ABV6KSM4_9BACI</name>
<evidence type="ECO:0000313" key="2">
    <source>
        <dbReference type="Proteomes" id="UP001589738"/>
    </source>
</evidence>
<gene>
    <name evidence="1" type="ORF">ACFFHF_14015</name>
</gene>
<evidence type="ECO:0000313" key="1">
    <source>
        <dbReference type="EMBL" id="MFC0476331.1"/>
    </source>
</evidence>
<proteinExistence type="predicted"/>
<reference evidence="1 2" key="1">
    <citation type="submission" date="2024-09" db="EMBL/GenBank/DDBJ databases">
        <authorList>
            <person name="Sun Q."/>
            <person name="Mori K."/>
        </authorList>
    </citation>
    <scope>NUCLEOTIDE SEQUENCE [LARGE SCALE GENOMIC DNA]</scope>
    <source>
        <strain evidence="1 2">CGMCC 1.9126</strain>
    </source>
</reference>
<dbReference type="RefSeq" id="WP_160548960.1">
    <property type="nucleotide sequence ID" value="NZ_JBHLUU010000100.1"/>
</dbReference>
<dbReference type="EMBL" id="JBHLUU010000100">
    <property type="protein sequence ID" value="MFC0476331.1"/>
    <property type="molecule type" value="Genomic_DNA"/>
</dbReference>